<evidence type="ECO:0000256" key="2">
    <source>
        <dbReference type="ARBA" id="ARBA00008361"/>
    </source>
</evidence>
<dbReference type="InParanoid" id="A0A5F8HI10"/>
<dbReference type="GO" id="GO:0005634">
    <property type="term" value="C:nucleus"/>
    <property type="evidence" value="ECO:0007669"/>
    <property type="project" value="UniProtKB-SubCell"/>
</dbReference>
<dbReference type="SMART" id="SM00981">
    <property type="entry name" value="THUMP"/>
    <property type="match status" value="1"/>
</dbReference>
<dbReference type="Ensembl" id="ENSMODT00000065485.1">
    <property type="protein sequence ID" value="ENSMODP00000059449.1"/>
    <property type="gene ID" value="ENSMODG00000009129.4"/>
</dbReference>
<dbReference type="STRING" id="13616.ENSMODP00000059449"/>
<dbReference type="PROSITE" id="PS51165">
    <property type="entry name" value="THUMP"/>
    <property type="match status" value="1"/>
</dbReference>
<dbReference type="Gene3D" id="3.30.2130.30">
    <property type="match status" value="1"/>
</dbReference>
<dbReference type="Pfam" id="PF01170">
    <property type="entry name" value="UPF0020"/>
    <property type="match status" value="1"/>
</dbReference>
<evidence type="ECO:0000256" key="7">
    <source>
        <dbReference type="ARBA" id="ARBA00050381"/>
    </source>
</evidence>
<keyword evidence="6" id="KW-0539">Nucleus</keyword>
<gene>
    <name evidence="15" type="primary">THUMPD2</name>
</gene>
<comment type="subunit">
    <text evidence="9">Part of the heterodimeric THUMPD2-TRM112 methyltransferase complex; this complex forms an active tRNA methyltransferase, where TRMT112 acts as an activator of the catalytic subunit THUMPD2.</text>
</comment>
<reference evidence="15" key="2">
    <citation type="submission" date="2025-08" db="UniProtKB">
        <authorList>
            <consortium name="Ensembl"/>
        </authorList>
    </citation>
    <scope>IDENTIFICATION</scope>
</reference>
<evidence type="ECO:0000256" key="3">
    <source>
        <dbReference type="ARBA" id="ARBA00022603"/>
    </source>
</evidence>
<evidence type="ECO:0000313" key="15">
    <source>
        <dbReference type="Ensembl" id="ENSMODP00000059449.1"/>
    </source>
</evidence>
<dbReference type="GeneTree" id="ENSGT00530000063557"/>
<accession>A0A5F8HI10</accession>
<dbReference type="PANTHER" id="PTHR14911">
    <property type="entry name" value="THUMP DOMAIN-CONTAINING"/>
    <property type="match status" value="1"/>
</dbReference>
<dbReference type="FunFam" id="3.40.50.150:FF:000177">
    <property type="entry name" value="THUMP domain containing 2, isoform CRA_b"/>
    <property type="match status" value="1"/>
</dbReference>
<dbReference type="GO" id="GO:0030488">
    <property type="term" value="P:tRNA methylation"/>
    <property type="evidence" value="ECO:0000318"/>
    <property type="project" value="GO_Central"/>
</dbReference>
<dbReference type="Bgee" id="ENSMODG00000009129">
    <property type="expression patterns" value="Expressed in forelimb bud and 19 other cell types or tissues"/>
</dbReference>
<evidence type="ECO:0000256" key="11">
    <source>
        <dbReference type="ARBA" id="ARBA00077987"/>
    </source>
</evidence>
<organism evidence="15 16">
    <name type="scientific">Monodelphis domestica</name>
    <name type="common">Gray short-tailed opossum</name>
    <dbReference type="NCBI Taxonomy" id="13616"/>
    <lineage>
        <taxon>Eukaryota</taxon>
        <taxon>Metazoa</taxon>
        <taxon>Chordata</taxon>
        <taxon>Craniata</taxon>
        <taxon>Vertebrata</taxon>
        <taxon>Euteleostomi</taxon>
        <taxon>Mammalia</taxon>
        <taxon>Metatheria</taxon>
        <taxon>Didelphimorphia</taxon>
        <taxon>Didelphidae</taxon>
        <taxon>Monodelphis</taxon>
    </lineage>
</organism>
<dbReference type="OMA" id="LLPVECY"/>
<dbReference type="PANTHER" id="PTHR14911:SF1">
    <property type="entry name" value="THUMP DOMAIN-CONTAINING PROTEIN 2"/>
    <property type="match status" value="1"/>
</dbReference>
<proteinExistence type="inferred from homology"/>
<dbReference type="Pfam" id="PF02926">
    <property type="entry name" value="THUMP"/>
    <property type="match status" value="1"/>
</dbReference>
<dbReference type="SUPFAM" id="SSF53335">
    <property type="entry name" value="S-adenosyl-L-methionine-dependent methyltransferases"/>
    <property type="match status" value="1"/>
</dbReference>
<keyword evidence="4" id="KW-0808">Transferase</keyword>
<comment type="similarity">
    <text evidence="2">Belongs to the methyltransferase superfamily.</text>
</comment>
<evidence type="ECO:0000256" key="1">
    <source>
        <dbReference type="ARBA" id="ARBA00004123"/>
    </source>
</evidence>
<dbReference type="InterPro" id="IPR000241">
    <property type="entry name" value="RlmKL-like_Mtase"/>
</dbReference>
<dbReference type="GO" id="GO:0000381">
    <property type="term" value="P:regulation of alternative mRNA splicing, via spliceosome"/>
    <property type="evidence" value="ECO:0007669"/>
    <property type="project" value="Ensembl"/>
</dbReference>
<dbReference type="AlphaFoldDB" id="A0A5F8HI10"/>
<dbReference type="InterPro" id="IPR029063">
    <property type="entry name" value="SAM-dependent_MTases_sf"/>
</dbReference>
<dbReference type="GO" id="GO:0160230">
    <property type="term" value="F:U6 snRNA (guanine-N(2))-methyltransferase activity"/>
    <property type="evidence" value="ECO:0007669"/>
    <property type="project" value="Ensembl"/>
</dbReference>
<evidence type="ECO:0000313" key="16">
    <source>
        <dbReference type="Proteomes" id="UP000002280"/>
    </source>
</evidence>
<dbReference type="GO" id="GO:0016423">
    <property type="term" value="F:tRNA (guanine) methyltransferase activity"/>
    <property type="evidence" value="ECO:0000318"/>
    <property type="project" value="GO_Central"/>
</dbReference>
<dbReference type="InterPro" id="IPR004114">
    <property type="entry name" value="THUMP_dom"/>
</dbReference>
<keyword evidence="16" id="KW-1185">Reference proteome</keyword>
<dbReference type="CDD" id="cd11715">
    <property type="entry name" value="THUMP_AdoMetMT"/>
    <property type="match status" value="1"/>
</dbReference>
<evidence type="ECO:0000256" key="8">
    <source>
        <dbReference type="ARBA" id="ARBA00055679"/>
    </source>
</evidence>
<feature type="region of interest" description="Disordered" evidence="13">
    <location>
        <begin position="95"/>
        <end position="142"/>
    </location>
</feature>
<reference evidence="15 16" key="1">
    <citation type="journal article" date="2007" name="Nature">
        <title>Genome of the marsupial Monodelphis domestica reveals innovation in non-coding sequences.</title>
        <authorList>
            <person name="Mikkelsen T.S."/>
            <person name="Wakefield M.J."/>
            <person name="Aken B."/>
            <person name="Amemiya C.T."/>
            <person name="Chang J.L."/>
            <person name="Duke S."/>
            <person name="Garber M."/>
            <person name="Gentles A.J."/>
            <person name="Goodstadt L."/>
            <person name="Heger A."/>
            <person name="Jurka J."/>
            <person name="Kamal M."/>
            <person name="Mauceli E."/>
            <person name="Searle S.M."/>
            <person name="Sharpe T."/>
            <person name="Baker M.L."/>
            <person name="Batzer M.A."/>
            <person name="Benos P.V."/>
            <person name="Belov K."/>
            <person name="Clamp M."/>
            <person name="Cook A."/>
            <person name="Cuff J."/>
            <person name="Das R."/>
            <person name="Davidow L."/>
            <person name="Deakin J.E."/>
            <person name="Fazzari M.J."/>
            <person name="Glass J.L."/>
            <person name="Grabherr M."/>
            <person name="Greally J.M."/>
            <person name="Gu W."/>
            <person name="Hore T.A."/>
            <person name="Huttley G.A."/>
            <person name="Kleber M."/>
            <person name="Jirtle R.L."/>
            <person name="Koina E."/>
            <person name="Lee J.T."/>
            <person name="Mahony S."/>
            <person name="Marra M.A."/>
            <person name="Miller R.D."/>
            <person name="Nicholls R.D."/>
            <person name="Oda M."/>
            <person name="Papenfuss A.T."/>
            <person name="Parra Z.E."/>
            <person name="Pollock D.D."/>
            <person name="Ray D.A."/>
            <person name="Schein J.E."/>
            <person name="Speed T.P."/>
            <person name="Thompson K."/>
            <person name="VandeBerg J.L."/>
            <person name="Wade C.M."/>
            <person name="Walker J.A."/>
            <person name="Waters P.D."/>
            <person name="Webber C."/>
            <person name="Weidman J.R."/>
            <person name="Xie X."/>
            <person name="Zody M.C."/>
            <person name="Baldwin J."/>
            <person name="Abdouelleil A."/>
            <person name="Abdulkadir J."/>
            <person name="Abebe A."/>
            <person name="Abera B."/>
            <person name="Abreu J."/>
            <person name="Acer S.C."/>
            <person name="Aftuck L."/>
            <person name="Alexander A."/>
            <person name="An P."/>
            <person name="Anderson E."/>
            <person name="Anderson S."/>
            <person name="Arachi H."/>
            <person name="Azer M."/>
            <person name="Bachantsang P."/>
            <person name="Barry A."/>
            <person name="Bayul T."/>
            <person name="Berlin A."/>
            <person name="Bessette D."/>
            <person name="Bloom T."/>
            <person name="Bloom T."/>
            <person name="Boguslavskiy L."/>
            <person name="Bonnet C."/>
            <person name="Boukhgalter B."/>
            <person name="Bourzgui I."/>
            <person name="Brown A."/>
            <person name="Cahill P."/>
            <person name="Channer S."/>
            <person name="Cheshatsang Y."/>
            <person name="Chuda L."/>
            <person name="Citroen M."/>
            <person name="Collymore A."/>
            <person name="Cooke P."/>
            <person name="Costello M."/>
            <person name="D'Aco K."/>
            <person name="Daza R."/>
            <person name="De Haan G."/>
            <person name="DeGray S."/>
            <person name="DeMaso C."/>
            <person name="Dhargay N."/>
            <person name="Dooley K."/>
            <person name="Dooley E."/>
            <person name="Doricent M."/>
            <person name="Dorje P."/>
            <person name="Dorjee K."/>
            <person name="Dupes A."/>
            <person name="Elong R."/>
            <person name="Falk J."/>
            <person name="Farina A."/>
            <person name="Faro S."/>
            <person name="Ferguson D."/>
            <person name="Fisher S."/>
            <person name="Foley C.D."/>
            <person name="Franke A."/>
            <person name="Friedrich D."/>
            <person name="Gadbois L."/>
            <person name="Gearin G."/>
            <person name="Gearin C.R."/>
            <person name="Giannoukos G."/>
            <person name="Goode T."/>
            <person name="Graham J."/>
            <person name="Grandbois E."/>
            <person name="Grewal S."/>
            <person name="Gyaltsen K."/>
            <person name="Hafez N."/>
            <person name="Hagos B."/>
            <person name="Hall J."/>
            <person name="Henson C."/>
            <person name="Hollinger A."/>
            <person name="Honan T."/>
            <person name="Huard M.D."/>
            <person name="Hughes L."/>
            <person name="Hurhula B."/>
            <person name="Husby M.E."/>
            <person name="Kamat A."/>
            <person name="Kanga B."/>
            <person name="Kashin S."/>
            <person name="Khazanovich D."/>
            <person name="Kisner P."/>
            <person name="Lance K."/>
            <person name="Lara M."/>
            <person name="Lee W."/>
            <person name="Lennon N."/>
            <person name="Letendre F."/>
            <person name="LeVine R."/>
            <person name="Lipovsky A."/>
            <person name="Liu X."/>
            <person name="Liu J."/>
            <person name="Liu S."/>
            <person name="Lokyitsang T."/>
            <person name="Lokyitsang Y."/>
            <person name="Lubonja R."/>
            <person name="Lui A."/>
            <person name="MacDonald P."/>
            <person name="Magnisalis V."/>
            <person name="Maru K."/>
            <person name="Matthews C."/>
            <person name="McCusker W."/>
            <person name="McDonough S."/>
            <person name="Mehta T."/>
            <person name="Meldrim J."/>
            <person name="Meneus L."/>
            <person name="Mihai O."/>
            <person name="Mihalev A."/>
            <person name="Mihova T."/>
            <person name="Mittelman R."/>
            <person name="Mlenga V."/>
            <person name="Montmayeur A."/>
            <person name="Mulrain L."/>
            <person name="Navidi A."/>
            <person name="Naylor J."/>
            <person name="Negash T."/>
            <person name="Nguyen T."/>
            <person name="Nguyen N."/>
            <person name="Nicol R."/>
            <person name="Norbu C."/>
            <person name="Norbu N."/>
            <person name="Novod N."/>
            <person name="O'Neill B."/>
            <person name="Osman S."/>
            <person name="Markiewicz E."/>
            <person name="Oyono O.L."/>
            <person name="Patti C."/>
            <person name="Phunkhang P."/>
            <person name="Pierre F."/>
            <person name="Priest M."/>
            <person name="Raghuraman S."/>
            <person name="Rege F."/>
            <person name="Reyes R."/>
            <person name="Rise C."/>
            <person name="Rogov P."/>
            <person name="Ross K."/>
            <person name="Ryan E."/>
            <person name="Settipalli S."/>
            <person name="Shea T."/>
            <person name="Sherpa N."/>
            <person name="Shi L."/>
            <person name="Shih D."/>
            <person name="Sparrow T."/>
            <person name="Spaulding J."/>
            <person name="Stalker J."/>
            <person name="Stange-Thomann N."/>
            <person name="Stavropoulos S."/>
            <person name="Stone C."/>
            <person name="Strader C."/>
            <person name="Tesfaye S."/>
            <person name="Thomson T."/>
            <person name="Thoulutsang Y."/>
            <person name="Thoulutsang D."/>
            <person name="Topham K."/>
            <person name="Topping I."/>
            <person name="Tsamla T."/>
            <person name="Vassiliev H."/>
            <person name="Vo A."/>
            <person name="Wangchuk T."/>
            <person name="Wangdi T."/>
            <person name="Weiand M."/>
            <person name="Wilkinson J."/>
            <person name="Wilson A."/>
            <person name="Yadav S."/>
            <person name="Young G."/>
            <person name="Yu Q."/>
            <person name="Zembek L."/>
            <person name="Zhong D."/>
            <person name="Zimmer A."/>
            <person name="Zwirko Z."/>
            <person name="Jaffe D.B."/>
            <person name="Alvarez P."/>
            <person name="Brockman W."/>
            <person name="Butler J."/>
            <person name="Chin C."/>
            <person name="Gnerre S."/>
            <person name="MacCallum I."/>
            <person name="Graves J.A."/>
            <person name="Ponting C.P."/>
            <person name="Breen M."/>
            <person name="Samollow P.B."/>
            <person name="Lander E.S."/>
            <person name="Lindblad-Toh K."/>
        </authorList>
    </citation>
    <scope>NUCLEOTIDE SEQUENCE [LARGE SCALE GENOMIC DNA]</scope>
</reference>
<protein>
    <recommendedName>
        <fullName evidence="10">U6 snRNA (guanine-N(2))-methyltransferase THUMPD2</fullName>
    </recommendedName>
    <alternativeName>
        <fullName evidence="11">THUMP domain-containing protein 2</fullName>
    </alternativeName>
</protein>
<comment type="function">
    <text evidence="8">Catalytic subunit of the THUMPD2-TRM112 methyltransferase complex, that specifically mediates the S-adenosyl-L-methionine-dependent N(2)-methylation of guanosine nucleotides, most probably at position 72 (m2G72), in the U6snRNA of the major spliceosome. This modification in the U6 snRNA affects the constitutive splicing efficiency of introns that have suboptimal splice sites and can impact final mRNA levels.</text>
</comment>
<dbReference type="FunFam" id="3.30.2130.30:FF:000005">
    <property type="entry name" value="THUMP domain containing 2, isoform CRA_b"/>
    <property type="match status" value="1"/>
</dbReference>
<evidence type="ECO:0000256" key="6">
    <source>
        <dbReference type="ARBA" id="ARBA00023242"/>
    </source>
</evidence>
<keyword evidence="5 12" id="KW-0694">RNA-binding</keyword>
<dbReference type="CDD" id="cd02440">
    <property type="entry name" value="AdoMet_MTases"/>
    <property type="match status" value="1"/>
</dbReference>
<evidence type="ECO:0000256" key="4">
    <source>
        <dbReference type="ARBA" id="ARBA00022679"/>
    </source>
</evidence>
<dbReference type="Proteomes" id="UP000002280">
    <property type="component" value="Chromosome 1"/>
</dbReference>
<reference evidence="15" key="3">
    <citation type="submission" date="2025-09" db="UniProtKB">
        <authorList>
            <consortium name="Ensembl"/>
        </authorList>
    </citation>
    <scope>IDENTIFICATION</scope>
</reference>
<comment type="subcellular location">
    <subcellularLocation>
        <location evidence="1">Nucleus</location>
    </subcellularLocation>
</comment>
<comment type="catalytic activity">
    <reaction evidence="7">
        <text>guanosine in U6 snRNA + S-adenosyl-L-methionine = N(2)-methylguanosine in U6 snRNA + S-adenosyl-L-homocysteine + H(+)</text>
        <dbReference type="Rhea" id="RHEA:83423"/>
        <dbReference type="Rhea" id="RHEA-COMP:20128"/>
        <dbReference type="Rhea" id="RHEA-COMP:20129"/>
        <dbReference type="ChEBI" id="CHEBI:15378"/>
        <dbReference type="ChEBI" id="CHEBI:57856"/>
        <dbReference type="ChEBI" id="CHEBI:59789"/>
        <dbReference type="ChEBI" id="CHEBI:74269"/>
        <dbReference type="ChEBI" id="CHEBI:74481"/>
    </reaction>
    <physiologicalReaction direction="left-to-right" evidence="7">
        <dbReference type="Rhea" id="RHEA:83424"/>
    </physiologicalReaction>
</comment>
<name>A0A5F8HI10_MONDO</name>
<evidence type="ECO:0000256" key="9">
    <source>
        <dbReference type="ARBA" id="ARBA00065362"/>
    </source>
</evidence>
<dbReference type="FunCoup" id="A0A5F8HI10">
    <property type="interactions" value="590"/>
</dbReference>
<dbReference type="GO" id="GO:0043527">
    <property type="term" value="C:tRNA methyltransferase complex"/>
    <property type="evidence" value="ECO:0007669"/>
    <property type="project" value="Ensembl"/>
</dbReference>
<evidence type="ECO:0000256" key="5">
    <source>
        <dbReference type="ARBA" id="ARBA00022884"/>
    </source>
</evidence>
<sequence>MFLELNSLQATRGPRSSFSLQGKQLIEFSSLCHPLPISFLLPLLPLPQLPSLSQSLPLPFLPPLPLSPLFSPFLLPLLFPPFAPPSILPLPVRTRATRDPREVGSRGPVPPQGTRTPSPCGAMSAPAPEERSSSPKGSWPSPQDGARYFCTAGRGLEPFLMQEVRARLAATEVEYISGKVFFTTNAGLTMLKQLKSAERLFLLLKRQPPLIIPSGRKGKIFNEIQRLVTEDPMCWVHAISIWRSLLELEEKLPLEVSKPHKRTARENENIITKKLKIEQTLVMLGDTECQLEKQKNDKPQEHENLKTEKENFQEESENDGEKGADHQGQFTFRVSCRCSGTIAKTFTTEEVGRVIGIALIKQFGWKADLRNPKLEIFIHLNDIYSVVGIPVFRLPLASRAYIKVAGLRSTIAWTMASLAEINVGAVVLDPMCGLGTILLEAAKEWPNAYYLGADVSDSQLSGACDNLKSAGLVDRIELLKFSVTELPLLSKSVDVIISDIPFGKKFKLGKDIKSILHEMERVLCVGGTIVLLLSEELHRNLQGGKESNVLWNSSKANTDEFKIPKFVNDQENNGIQENVSSSSEDHRQECLDQEPIFGTLVQMESHKVSLGRTEAFILKYKKIHASGLQQPS</sequence>
<feature type="region of interest" description="Disordered" evidence="13">
    <location>
        <begin position="292"/>
        <end position="325"/>
    </location>
</feature>
<evidence type="ECO:0000256" key="12">
    <source>
        <dbReference type="PROSITE-ProRule" id="PRU00529"/>
    </source>
</evidence>
<evidence type="ECO:0000256" key="13">
    <source>
        <dbReference type="SAM" id="MobiDB-lite"/>
    </source>
</evidence>
<dbReference type="GO" id="GO:0003723">
    <property type="term" value="F:RNA binding"/>
    <property type="evidence" value="ECO:0007669"/>
    <property type="project" value="UniProtKB-UniRule"/>
</dbReference>
<evidence type="ECO:0000259" key="14">
    <source>
        <dbReference type="PROSITE" id="PS51165"/>
    </source>
</evidence>
<evidence type="ECO:0000256" key="10">
    <source>
        <dbReference type="ARBA" id="ARBA00072638"/>
    </source>
</evidence>
<keyword evidence="3" id="KW-0489">Methyltransferase</keyword>
<dbReference type="Gene3D" id="3.40.50.150">
    <property type="entry name" value="Vaccinia Virus protein VP39"/>
    <property type="match status" value="1"/>
</dbReference>
<feature type="domain" description="THUMP" evidence="14">
    <location>
        <begin position="288"/>
        <end position="391"/>
    </location>
</feature>
<dbReference type="SUPFAM" id="SSF143437">
    <property type="entry name" value="THUMP domain-like"/>
    <property type="match status" value="1"/>
</dbReference>
<feature type="compositionally biased region" description="Basic and acidic residues" evidence="13">
    <location>
        <begin position="292"/>
        <end position="312"/>
    </location>
</feature>